<evidence type="ECO:0000256" key="3">
    <source>
        <dbReference type="ARBA" id="ARBA00022679"/>
    </source>
</evidence>
<dbReference type="GO" id="GO:0005576">
    <property type="term" value="C:extracellular region"/>
    <property type="evidence" value="ECO:0007669"/>
    <property type="project" value="TreeGrafter"/>
</dbReference>
<feature type="chain" id="PRO_5039630898" evidence="15">
    <location>
        <begin position="28"/>
        <end position="405"/>
    </location>
</feature>
<accession>A0A9D1RP50</accession>
<evidence type="ECO:0000259" key="16">
    <source>
        <dbReference type="PROSITE" id="PS52029"/>
    </source>
</evidence>
<feature type="active site" description="Nucleophile" evidence="13">
    <location>
        <position position="351"/>
    </location>
</feature>
<gene>
    <name evidence="17" type="ORF">H9870_05740</name>
</gene>
<dbReference type="SUPFAM" id="SSF141523">
    <property type="entry name" value="L,D-transpeptidase catalytic domain-like"/>
    <property type="match status" value="1"/>
</dbReference>
<dbReference type="GO" id="GO:0071555">
    <property type="term" value="P:cell wall organization"/>
    <property type="evidence" value="ECO:0007669"/>
    <property type="project" value="UniProtKB-UniRule"/>
</dbReference>
<dbReference type="GO" id="GO:0018104">
    <property type="term" value="P:peptidoglycan-protein cross-linking"/>
    <property type="evidence" value="ECO:0007669"/>
    <property type="project" value="TreeGrafter"/>
</dbReference>
<evidence type="ECO:0000256" key="1">
    <source>
        <dbReference type="ARBA" id="ARBA00004752"/>
    </source>
</evidence>
<evidence type="ECO:0000256" key="5">
    <source>
        <dbReference type="ARBA" id="ARBA00022960"/>
    </source>
</evidence>
<dbReference type="Pfam" id="PF03734">
    <property type="entry name" value="YkuD"/>
    <property type="match status" value="1"/>
</dbReference>
<keyword evidence="8" id="KW-0564">Palmitate</keyword>
<dbReference type="FunFam" id="2.40.440.10:FF:000005">
    <property type="entry name" value="L,D-transpeptidase 2"/>
    <property type="match status" value="1"/>
</dbReference>
<name>A0A9D1RP50_9CORY</name>
<feature type="signal peptide" evidence="15">
    <location>
        <begin position="1"/>
        <end position="27"/>
    </location>
</feature>
<evidence type="ECO:0000256" key="10">
    <source>
        <dbReference type="ARBA" id="ARBA00023315"/>
    </source>
</evidence>
<dbReference type="CDD" id="cd16913">
    <property type="entry name" value="YkuD_like"/>
    <property type="match status" value="1"/>
</dbReference>
<dbReference type="PROSITE" id="PS52029">
    <property type="entry name" value="LD_TPASE"/>
    <property type="match status" value="1"/>
</dbReference>
<keyword evidence="4 15" id="KW-0732">Signal</keyword>
<evidence type="ECO:0000256" key="4">
    <source>
        <dbReference type="ARBA" id="ARBA00022729"/>
    </source>
</evidence>
<evidence type="ECO:0000256" key="8">
    <source>
        <dbReference type="ARBA" id="ARBA00023139"/>
    </source>
</evidence>
<evidence type="ECO:0000313" key="17">
    <source>
        <dbReference type="EMBL" id="HIW91142.1"/>
    </source>
</evidence>
<dbReference type="Gene3D" id="2.60.40.3780">
    <property type="match status" value="1"/>
</dbReference>
<dbReference type="PANTHER" id="PTHR30582">
    <property type="entry name" value="L,D-TRANSPEPTIDASE"/>
    <property type="match status" value="1"/>
</dbReference>
<keyword evidence="7" id="KW-0472">Membrane</keyword>
<dbReference type="Gene3D" id="2.60.40.3710">
    <property type="match status" value="1"/>
</dbReference>
<dbReference type="PROSITE" id="PS51257">
    <property type="entry name" value="PROKAR_LIPOPROTEIN"/>
    <property type="match status" value="1"/>
</dbReference>
<feature type="compositionally biased region" description="Acidic residues" evidence="14">
    <location>
        <begin position="45"/>
        <end position="62"/>
    </location>
</feature>
<dbReference type="GO" id="GO:0008360">
    <property type="term" value="P:regulation of cell shape"/>
    <property type="evidence" value="ECO:0007669"/>
    <property type="project" value="UniProtKB-UniRule"/>
</dbReference>
<reference evidence="17" key="1">
    <citation type="journal article" date="2021" name="PeerJ">
        <title>Extensive microbial diversity within the chicken gut microbiome revealed by metagenomics and culture.</title>
        <authorList>
            <person name="Gilroy R."/>
            <person name="Ravi A."/>
            <person name="Getino M."/>
            <person name="Pursley I."/>
            <person name="Horton D.L."/>
            <person name="Alikhan N.F."/>
            <person name="Baker D."/>
            <person name="Gharbi K."/>
            <person name="Hall N."/>
            <person name="Watson M."/>
            <person name="Adriaenssens E.M."/>
            <person name="Foster-Nyarko E."/>
            <person name="Jarju S."/>
            <person name="Secka A."/>
            <person name="Antonio M."/>
            <person name="Oren A."/>
            <person name="Chaudhuri R.R."/>
            <person name="La Ragione R."/>
            <person name="Hildebrand F."/>
            <person name="Pallen M.J."/>
        </authorList>
    </citation>
    <scope>NUCLEOTIDE SEQUENCE</scope>
    <source>
        <strain evidence="17">CHK32-1732</strain>
    </source>
</reference>
<dbReference type="AlphaFoldDB" id="A0A9D1RP50"/>
<organism evidence="17 18">
    <name type="scientific">Candidatus Corynebacterium avicola</name>
    <dbReference type="NCBI Taxonomy" id="2838527"/>
    <lineage>
        <taxon>Bacteria</taxon>
        <taxon>Bacillati</taxon>
        <taxon>Actinomycetota</taxon>
        <taxon>Actinomycetes</taxon>
        <taxon>Mycobacteriales</taxon>
        <taxon>Corynebacteriaceae</taxon>
        <taxon>Corynebacterium</taxon>
    </lineage>
</organism>
<dbReference type="Gene3D" id="2.40.440.10">
    <property type="entry name" value="L,D-transpeptidase catalytic domain-like"/>
    <property type="match status" value="1"/>
</dbReference>
<keyword evidence="10" id="KW-0012">Acyltransferase</keyword>
<comment type="pathway">
    <text evidence="12">Glycan biosynthesis.</text>
</comment>
<dbReference type="CDD" id="cd13432">
    <property type="entry name" value="LDT_IgD_like_2"/>
    <property type="match status" value="1"/>
</dbReference>
<keyword evidence="2" id="KW-1003">Cell membrane</keyword>
<dbReference type="InterPro" id="IPR005490">
    <property type="entry name" value="LD_TPept_cat_dom"/>
</dbReference>
<evidence type="ECO:0000313" key="18">
    <source>
        <dbReference type="Proteomes" id="UP000824190"/>
    </source>
</evidence>
<keyword evidence="3" id="KW-0808">Transferase</keyword>
<dbReference type="InterPro" id="IPR038063">
    <property type="entry name" value="Transpep_catalytic_dom"/>
</dbReference>
<evidence type="ECO:0000256" key="6">
    <source>
        <dbReference type="ARBA" id="ARBA00022984"/>
    </source>
</evidence>
<dbReference type="GO" id="GO:0016746">
    <property type="term" value="F:acyltransferase activity"/>
    <property type="evidence" value="ECO:0007669"/>
    <property type="project" value="UniProtKB-KW"/>
</dbReference>
<feature type="region of interest" description="Disordered" evidence="14">
    <location>
        <begin position="32"/>
        <end position="62"/>
    </location>
</feature>
<dbReference type="Proteomes" id="UP000824190">
    <property type="component" value="Unassembled WGS sequence"/>
</dbReference>
<dbReference type="InterPro" id="IPR050979">
    <property type="entry name" value="LD-transpeptidase"/>
</dbReference>
<reference evidence="17" key="2">
    <citation type="submission" date="2021-04" db="EMBL/GenBank/DDBJ databases">
        <authorList>
            <person name="Gilroy R."/>
        </authorList>
    </citation>
    <scope>NUCLEOTIDE SEQUENCE</scope>
    <source>
        <strain evidence="17">CHK32-1732</strain>
    </source>
</reference>
<dbReference type="InterPro" id="IPR041280">
    <property type="entry name" value="Big_10"/>
</dbReference>
<comment type="caution">
    <text evidence="17">The sequence shown here is derived from an EMBL/GenBank/DDBJ whole genome shotgun (WGS) entry which is preliminary data.</text>
</comment>
<evidence type="ECO:0000256" key="9">
    <source>
        <dbReference type="ARBA" id="ARBA00023288"/>
    </source>
</evidence>
<sequence>MLSRFGRGRILRTIVAATSAAALLTTAACTIDNDGEDADSTSVEDAQDGGDSDSDGDSDDDDAVELTASVEDNDTEVKVDEPITVKDSEGIDSVKLTDGEGAEVEGSFNDDKTEWTSDGKLNYATDYSLEATGGDEDLSTSFTTFSPAVLTNGALSPLDGSTVGVGQSISLQFDQIPEDRKAVEDAIKVTTEPKVEGAFYWVSAQEVRWRPEEYWKPGTEVSVDADLVGKDLGGMYGQVDRKASFTIGDDVRAVADDATKTVTVTRNGETIKTMPTSMGMPGYETPEGIFQIGDQQEALTMDSTTYGLALDAGGYVTDVQYATQMSYSGIYFHAAPWSVWAQGNTNTSHGCLNLSVEDAQWVYENMKRGDIAEVKNTGGPAQTVTDGLGDWNIPWDEWKAGNADA</sequence>
<protein>
    <submittedName>
        <fullName evidence="17">L,D-transpeptidase family protein</fullName>
    </submittedName>
</protein>
<keyword evidence="6 13" id="KW-0573">Peptidoglycan synthesis</keyword>
<evidence type="ECO:0000256" key="15">
    <source>
        <dbReference type="SAM" id="SignalP"/>
    </source>
</evidence>
<keyword evidence="5 13" id="KW-0133">Cell shape</keyword>
<evidence type="ECO:0000256" key="13">
    <source>
        <dbReference type="PROSITE-ProRule" id="PRU01373"/>
    </source>
</evidence>
<dbReference type="EMBL" id="DXGC01000055">
    <property type="protein sequence ID" value="HIW91142.1"/>
    <property type="molecule type" value="Genomic_DNA"/>
</dbReference>
<evidence type="ECO:0000256" key="2">
    <source>
        <dbReference type="ARBA" id="ARBA00022475"/>
    </source>
</evidence>
<dbReference type="GO" id="GO:0071972">
    <property type="term" value="F:peptidoglycan L,D-transpeptidase activity"/>
    <property type="evidence" value="ECO:0007669"/>
    <property type="project" value="TreeGrafter"/>
</dbReference>
<evidence type="ECO:0000256" key="7">
    <source>
        <dbReference type="ARBA" id="ARBA00023136"/>
    </source>
</evidence>
<feature type="active site" description="Proton donor/acceptor" evidence="13">
    <location>
        <position position="333"/>
    </location>
</feature>
<proteinExistence type="predicted"/>
<comment type="pathway">
    <text evidence="1 13">Cell wall biogenesis; peptidoglycan biosynthesis.</text>
</comment>
<feature type="domain" description="L,D-TPase catalytic" evidence="16">
    <location>
        <begin position="251"/>
        <end position="375"/>
    </location>
</feature>
<dbReference type="Pfam" id="PF17964">
    <property type="entry name" value="Big_10"/>
    <property type="match status" value="1"/>
</dbReference>
<dbReference type="PANTHER" id="PTHR30582:SF2">
    <property type="entry name" value="L,D-TRANSPEPTIDASE YCIB-RELATED"/>
    <property type="match status" value="1"/>
</dbReference>
<keyword evidence="9" id="KW-0449">Lipoprotein</keyword>
<evidence type="ECO:0000256" key="14">
    <source>
        <dbReference type="SAM" id="MobiDB-lite"/>
    </source>
</evidence>
<keyword evidence="11 13" id="KW-0961">Cell wall biogenesis/degradation</keyword>
<evidence type="ECO:0000256" key="11">
    <source>
        <dbReference type="ARBA" id="ARBA00023316"/>
    </source>
</evidence>
<evidence type="ECO:0000256" key="12">
    <source>
        <dbReference type="ARBA" id="ARBA00060592"/>
    </source>
</evidence>